<dbReference type="InterPro" id="IPR011008">
    <property type="entry name" value="Dimeric_a/b-barrel"/>
</dbReference>
<dbReference type="EMBL" id="JAUKPO010000079">
    <property type="protein sequence ID" value="MDO1451685.1"/>
    <property type="molecule type" value="Genomic_DNA"/>
</dbReference>
<dbReference type="InterPro" id="IPR044662">
    <property type="entry name" value="HS1/DABB1-like"/>
</dbReference>
<evidence type="ECO:0000313" key="3">
    <source>
        <dbReference type="EMBL" id="MDO1451685.1"/>
    </source>
</evidence>
<dbReference type="PANTHER" id="PTHR33178:SF10">
    <property type="entry name" value="STRESS-RESPONSE A_B BARREL DOMAIN-CONTAINING PROTEIN"/>
    <property type="match status" value="1"/>
</dbReference>
<dbReference type="InterPro" id="IPR013097">
    <property type="entry name" value="Dabb"/>
</dbReference>
<evidence type="ECO:0000313" key="4">
    <source>
        <dbReference type="Proteomes" id="UP001168528"/>
    </source>
</evidence>
<evidence type="ECO:0000256" key="1">
    <source>
        <dbReference type="ARBA" id="ARBA00011738"/>
    </source>
</evidence>
<accession>A0ABT8RHX3</accession>
<keyword evidence="4" id="KW-1185">Reference proteome</keyword>
<dbReference type="Pfam" id="PF07876">
    <property type="entry name" value="Dabb"/>
    <property type="match status" value="1"/>
</dbReference>
<dbReference type="Proteomes" id="UP001168528">
    <property type="component" value="Unassembled WGS sequence"/>
</dbReference>
<protein>
    <submittedName>
        <fullName evidence="3">Dabb family protein</fullName>
    </submittedName>
</protein>
<dbReference type="PROSITE" id="PS51502">
    <property type="entry name" value="S_R_A_B_BARREL"/>
    <property type="match status" value="1"/>
</dbReference>
<feature type="domain" description="Stress-response A/B barrel" evidence="2">
    <location>
        <begin position="41"/>
        <end position="136"/>
    </location>
</feature>
<dbReference type="RefSeq" id="WP_302042482.1">
    <property type="nucleotide sequence ID" value="NZ_JAUKPO010000079.1"/>
</dbReference>
<dbReference type="SMART" id="SM00886">
    <property type="entry name" value="Dabb"/>
    <property type="match status" value="1"/>
</dbReference>
<dbReference type="Gene3D" id="3.30.70.100">
    <property type="match status" value="1"/>
</dbReference>
<gene>
    <name evidence="3" type="ORF">Q0590_35760</name>
</gene>
<evidence type="ECO:0000259" key="2">
    <source>
        <dbReference type="PROSITE" id="PS51502"/>
    </source>
</evidence>
<sequence>MKKIVCLGLYFFLIWGCTQKRFTSSTTGQSPASTLPAQANLQRIVCFKFKPGTTQKAIEQHMRGFAGLKDSISYILSYQAGPTVKGDLGEKGEFDVMHYCTYGNEEEIKLYSVHPVHQRFIEQNKAIWEKVLVINSQVRP</sequence>
<proteinExistence type="predicted"/>
<reference evidence="3" key="1">
    <citation type="submission" date="2023-07" db="EMBL/GenBank/DDBJ databases">
        <title>The genome sequence of Rhodocytophaga aerolata KACC 12507.</title>
        <authorList>
            <person name="Zhang X."/>
        </authorList>
    </citation>
    <scope>NUCLEOTIDE SEQUENCE</scope>
    <source>
        <strain evidence="3">KACC 12507</strain>
    </source>
</reference>
<comment type="caution">
    <text evidence="3">The sequence shown here is derived from an EMBL/GenBank/DDBJ whole genome shotgun (WGS) entry which is preliminary data.</text>
</comment>
<comment type="subunit">
    <text evidence="1">Homodimer.</text>
</comment>
<name>A0ABT8RHX3_9BACT</name>
<dbReference type="SUPFAM" id="SSF54909">
    <property type="entry name" value="Dimeric alpha+beta barrel"/>
    <property type="match status" value="1"/>
</dbReference>
<organism evidence="3 4">
    <name type="scientific">Rhodocytophaga aerolata</name>
    <dbReference type="NCBI Taxonomy" id="455078"/>
    <lineage>
        <taxon>Bacteria</taxon>
        <taxon>Pseudomonadati</taxon>
        <taxon>Bacteroidota</taxon>
        <taxon>Cytophagia</taxon>
        <taxon>Cytophagales</taxon>
        <taxon>Rhodocytophagaceae</taxon>
        <taxon>Rhodocytophaga</taxon>
    </lineage>
</organism>
<dbReference type="PANTHER" id="PTHR33178">
    <property type="match status" value="1"/>
</dbReference>